<dbReference type="GO" id="GO:0009279">
    <property type="term" value="C:cell outer membrane"/>
    <property type="evidence" value="ECO:0007669"/>
    <property type="project" value="TreeGrafter"/>
</dbReference>
<dbReference type="RefSeq" id="WP_245703394.1">
    <property type="nucleotide sequence ID" value="NZ_MDER01000024.1"/>
</dbReference>
<evidence type="ECO:0000256" key="1">
    <source>
        <dbReference type="ARBA" id="ARBA00008891"/>
    </source>
</evidence>
<feature type="chain" id="PRO_5009027277" description="Pectinesterase" evidence="5">
    <location>
        <begin position="29"/>
        <end position="349"/>
    </location>
</feature>
<comment type="catalytic activity">
    <reaction evidence="5">
        <text>[(1-&gt;4)-alpha-D-galacturonosyl methyl ester](n) + n H2O = [(1-&gt;4)-alpha-D-galacturonosyl](n) + n methanol + n H(+)</text>
        <dbReference type="Rhea" id="RHEA:22380"/>
        <dbReference type="Rhea" id="RHEA-COMP:14570"/>
        <dbReference type="Rhea" id="RHEA-COMP:14573"/>
        <dbReference type="ChEBI" id="CHEBI:15377"/>
        <dbReference type="ChEBI" id="CHEBI:15378"/>
        <dbReference type="ChEBI" id="CHEBI:17790"/>
        <dbReference type="ChEBI" id="CHEBI:140522"/>
        <dbReference type="ChEBI" id="CHEBI:140523"/>
        <dbReference type="EC" id="3.1.1.11"/>
    </reaction>
</comment>
<reference evidence="7 8" key="1">
    <citation type="submission" date="2016-08" db="EMBL/GenBank/DDBJ databases">
        <title>Genome sequencing of Paenibacillus sp. TI45-13ar, isolated from Korean traditional nuruk.</title>
        <authorList>
            <person name="Kim S.-J."/>
        </authorList>
    </citation>
    <scope>NUCLEOTIDE SEQUENCE [LARGE SCALE GENOMIC DNA]</scope>
    <source>
        <strain evidence="7 8">TI45-13ar</strain>
    </source>
</reference>
<dbReference type="SUPFAM" id="SSF51126">
    <property type="entry name" value="Pectin lyase-like"/>
    <property type="match status" value="1"/>
</dbReference>
<comment type="caution">
    <text evidence="7">The sequence shown here is derived from an EMBL/GenBank/DDBJ whole genome shotgun (WGS) entry which is preliminary data.</text>
</comment>
<evidence type="ECO:0000313" key="7">
    <source>
        <dbReference type="EMBL" id="ODP30195.1"/>
    </source>
</evidence>
<evidence type="ECO:0000256" key="2">
    <source>
        <dbReference type="ARBA" id="ARBA00022801"/>
    </source>
</evidence>
<evidence type="ECO:0000256" key="5">
    <source>
        <dbReference type="RuleBase" id="RU000589"/>
    </source>
</evidence>
<keyword evidence="3 5" id="KW-0063">Aspartyl esterase</keyword>
<dbReference type="Gene3D" id="2.160.20.10">
    <property type="entry name" value="Single-stranded right-handed beta-helix, Pectin lyase-like"/>
    <property type="match status" value="1"/>
</dbReference>
<name>A0A1E3LAJ7_9BACL</name>
<dbReference type="InterPro" id="IPR011050">
    <property type="entry name" value="Pectin_lyase_fold/virulence"/>
</dbReference>
<evidence type="ECO:0000313" key="8">
    <source>
        <dbReference type="Proteomes" id="UP000094578"/>
    </source>
</evidence>
<dbReference type="Pfam" id="PF01095">
    <property type="entry name" value="Pectinesterase"/>
    <property type="match status" value="1"/>
</dbReference>
<evidence type="ECO:0000256" key="4">
    <source>
        <dbReference type="PROSITE-ProRule" id="PRU10040"/>
    </source>
</evidence>
<dbReference type="UniPathway" id="UPA00545">
    <property type="reaction ID" value="UER00823"/>
</dbReference>
<keyword evidence="8" id="KW-1185">Reference proteome</keyword>
<sequence length="349" mass="37352">MKTWKVLGTTAMVTALSLSIVGITSAEANTISSTSVNDLTSSSSTELASATAAIPAGAIVVDQKGSGQYQTVQAAINSIPANNNQQKIIYIKNGTYTEKLTITQPRITLQGESTTGTILSYNATNASSGSTTNSASTTVKGDYFQAKTITFRNNAGINAGQAVAFYNNADKAVYTDVRFLGHQDTVYTPGTGRQYFKNCYIEGTVDFIFGSATAVFDQCQIHSLGSGYVTAASTGADTKYGYVFLNSRLTSSGTANQSVYLGRPWRPYSAVTYINTDMGAHIQPTGWDNWRDPANEATARYYEYASKGAGANNNARVKWAKFLTNEQAKAITIQTVLGGTDQWNPTQTN</sequence>
<dbReference type="EMBL" id="MDER01000024">
    <property type="protein sequence ID" value="ODP30195.1"/>
    <property type="molecule type" value="Genomic_DNA"/>
</dbReference>
<organism evidence="7 8">
    <name type="scientific">Paenibacillus nuruki</name>
    <dbReference type="NCBI Taxonomy" id="1886670"/>
    <lineage>
        <taxon>Bacteria</taxon>
        <taxon>Bacillati</taxon>
        <taxon>Bacillota</taxon>
        <taxon>Bacilli</taxon>
        <taxon>Bacillales</taxon>
        <taxon>Paenibacillaceae</taxon>
        <taxon>Paenibacillus</taxon>
    </lineage>
</organism>
<evidence type="ECO:0000256" key="3">
    <source>
        <dbReference type="ARBA" id="ARBA00023085"/>
    </source>
</evidence>
<feature type="domain" description="Pectinesterase catalytic" evidence="6">
    <location>
        <begin position="59"/>
        <end position="338"/>
    </location>
</feature>
<comment type="pathway">
    <text evidence="5">Glycan metabolism; pectin degradation; 2-dehydro-3-deoxy-D-gluconate from pectin: step 1/5.</text>
</comment>
<dbReference type="EC" id="3.1.1.11" evidence="5"/>
<dbReference type="PANTHER" id="PTHR31321">
    <property type="entry name" value="ACYL-COA THIOESTER HYDROLASE YBHC-RELATED"/>
    <property type="match status" value="1"/>
</dbReference>
<accession>A0A1E3LAJ7</accession>
<dbReference type="InterPro" id="IPR012334">
    <property type="entry name" value="Pectin_lyas_fold"/>
</dbReference>
<keyword evidence="5" id="KW-0732">Signal</keyword>
<dbReference type="PATRIC" id="fig|1886670.3.peg.454"/>
<dbReference type="InterPro" id="IPR000070">
    <property type="entry name" value="Pectinesterase_cat"/>
</dbReference>
<dbReference type="GO" id="GO:0030599">
    <property type="term" value="F:pectinesterase activity"/>
    <property type="evidence" value="ECO:0007669"/>
    <property type="project" value="UniProtKB-UniRule"/>
</dbReference>
<dbReference type="STRING" id="1886670.PTI45_00437"/>
<feature type="signal peptide" evidence="5">
    <location>
        <begin position="1"/>
        <end position="28"/>
    </location>
</feature>
<keyword evidence="2 5" id="KW-0378">Hydrolase</keyword>
<dbReference type="GO" id="GO:0045490">
    <property type="term" value="P:pectin catabolic process"/>
    <property type="evidence" value="ECO:0007669"/>
    <property type="project" value="UniProtKB-UniRule"/>
</dbReference>
<dbReference type="InterPro" id="IPR033131">
    <property type="entry name" value="Pectinesterase_Asp_AS"/>
</dbReference>
<dbReference type="Proteomes" id="UP000094578">
    <property type="component" value="Unassembled WGS sequence"/>
</dbReference>
<dbReference type="PANTHER" id="PTHR31321:SF57">
    <property type="entry name" value="PECTINESTERASE 53-RELATED"/>
    <property type="match status" value="1"/>
</dbReference>
<protein>
    <recommendedName>
        <fullName evidence="5">Pectinesterase</fullName>
        <ecNumber evidence="5">3.1.1.11</ecNumber>
    </recommendedName>
</protein>
<comment type="similarity">
    <text evidence="1">Belongs to the pectinesterase family.</text>
</comment>
<dbReference type="GO" id="GO:0042545">
    <property type="term" value="P:cell wall modification"/>
    <property type="evidence" value="ECO:0007669"/>
    <property type="project" value="UniProtKB-UniRule"/>
</dbReference>
<proteinExistence type="inferred from homology"/>
<feature type="active site" evidence="4">
    <location>
        <position position="206"/>
    </location>
</feature>
<evidence type="ECO:0000259" key="6">
    <source>
        <dbReference type="Pfam" id="PF01095"/>
    </source>
</evidence>
<gene>
    <name evidence="7" type="ORF">PTI45_00437</name>
</gene>
<dbReference type="AlphaFoldDB" id="A0A1E3LAJ7"/>
<dbReference type="PROSITE" id="PS00503">
    <property type="entry name" value="PECTINESTERASE_2"/>
    <property type="match status" value="1"/>
</dbReference>